<accession>A0AAD0P712</accession>
<evidence type="ECO:0000313" key="1">
    <source>
        <dbReference type="EMBL" id="AWV48082.1"/>
    </source>
</evidence>
<sequence length="80" mass="9137">MLILAELDTVTATVGFSLLQPACRQQLRTMLRDKPKQIRILIEDNLTTRAASADNTLHYHRIRQRRRDDAVPRLTGAVVL</sequence>
<reference evidence="1 2" key="1">
    <citation type="submission" date="2018-05" db="EMBL/GenBank/DDBJ databases">
        <title>Evolution of small genomes with special reference to Mycobacterium leprae.</title>
        <authorList>
            <person name="Mohanty P.S."/>
            <person name="Bansal A.K."/>
            <person name="Gupta U.D."/>
            <person name="Naaz F."/>
            <person name="Dwivedi V.D."/>
            <person name="Singh H."/>
            <person name="Gupta G."/>
            <person name="Sharma S."/>
            <person name="Arora M."/>
        </authorList>
    </citation>
    <scope>NUCLEOTIDE SEQUENCE [LARGE SCALE GENOMIC DNA]</scope>
    <source>
        <strain evidence="1 2">MRHRU-235-G</strain>
    </source>
</reference>
<protein>
    <submittedName>
        <fullName evidence="1">Uncharacterized protein</fullName>
    </submittedName>
</protein>
<proteinExistence type="predicted"/>
<dbReference type="Proteomes" id="UP000249682">
    <property type="component" value="Chromosome"/>
</dbReference>
<dbReference type="AlphaFoldDB" id="A0AAD0P712"/>
<gene>
    <name evidence="1" type="ORF">DIJ64_08460</name>
</gene>
<evidence type="ECO:0000313" key="2">
    <source>
        <dbReference type="Proteomes" id="UP000249682"/>
    </source>
</evidence>
<name>A0AAD0P712_MYCLR</name>
<dbReference type="EMBL" id="CP029543">
    <property type="protein sequence ID" value="AWV48082.1"/>
    <property type="molecule type" value="Genomic_DNA"/>
</dbReference>
<organism evidence="1 2">
    <name type="scientific">Mycobacterium leprae</name>
    <dbReference type="NCBI Taxonomy" id="1769"/>
    <lineage>
        <taxon>Bacteria</taxon>
        <taxon>Bacillati</taxon>
        <taxon>Actinomycetota</taxon>
        <taxon>Actinomycetes</taxon>
        <taxon>Mycobacteriales</taxon>
        <taxon>Mycobacteriaceae</taxon>
        <taxon>Mycobacterium</taxon>
    </lineage>
</organism>